<feature type="domain" description="HAT C-terminal dimerisation" evidence="1">
    <location>
        <begin position="58"/>
        <end position="118"/>
    </location>
</feature>
<dbReference type="Proteomes" id="UP001162156">
    <property type="component" value="Unassembled WGS sequence"/>
</dbReference>
<reference evidence="2" key="1">
    <citation type="journal article" date="2023" name="Insect Mol. Biol.">
        <title>Genome sequencing provides insights into the evolution of gene families encoding plant cell wall-degrading enzymes in longhorned beetles.</title>
        <authorList>
            <person name="Shin N.R."/>
            <person name="Okamura Y."/>
            <person name="Kirsch R."/>
            <person name="Pauchet Y."/>
        </authorList>
    </citation>
    <scope>NUCLEOTIDE SEQUENCE</scope>
    <source>
        <strain evidence="2">RBIC_L_NR</strain>
    </source>
</reference>
<evidence type="ECO:0000313" key="2">
    <source>
        <dbReference type="EMBL" id="KAJ8964539.1"/>
    </source>
</evidence>
<dbReference type="SUPFAM" id="SSF53098">
    <property type="entry name" value="Ribonuclease H-like"/>
    <property type="match status" value="1"/>
</dbReference>
<dbReference type="InterPro" id="IPR012337">
    <property type="entry name" value="RNaseH-like_sf"/>
</dbReference>
<protein>
    <recommendedName>
        <fullName evidence="1">HAT C-terminal dimerisation domain-containing protein</fullName>
    </recommendedName>
</protein>
<dbReference type="GO" id="GO:0046983">
    <property type="term" value="F:protein dimerization activity"/>
    <property type="evidence" value="ECO:0007669"/>
    <property type="project" value="InterPro"/>
</dbReference>
<dbReference type="PANTHER" id="PTHR46289:SF14">
    <property type="entry name" value="DUF4371 DOMAIN-CONTAINING PROTEIN"/>
    <property type="match status" value="1"/>
</dbReference>
<keyword evidence="3" id="KW-1185">Reference proteome</keyword>
<dbReference type="InterPro" id="IPR052958">
    <property type="entry name" value="IFN-induced_PKR_regulator"/>
</dbReference>
<evidence type="ECO:0000313" key="3">
    <source>
        <dbReference type="Proteomes" id="UP001162156"/>
    </source>
</evidence>
<gene>
    <name evidence="2" type="ORF">NQ314_004834</name>
</gene>
<evidence type="ECO:0000259" key="1">
    <source>
        <dbReference type="Pfam" id="PF05699"/>
    </source>
</evidence>
<accession>A0AAV8ZLA2</accession>
<dbReference type="Pfam" id="PF05699">
    <property type="entry name" value="Dimer_Tnp_hAT"/>
    <property type="match status" value="1"/>
</dbReference>
<proteinExistence type="predicted"/>
<dbReference type="PANTHER" id="PTHR46289">
    <property type="entry name" value="52 KDA REPRESSOR OF THE INHIBITOR OF THE PROTEIN KINASE-LIKE PROTEIN-RELATED"/>
    <property type="match status" value="1"/>
</dbReference>
<sequence>MAFKFSYGYASLEKAHLLKYLSEYFEDKCSIAVIKGEYSTWIEIGSKIEEGTEVLTILEKCQRSFLPNIHHLLTVLATLPVTTITVERSFSIMKRTKTLIRNRTGNERMSGLALISLHWEVKVSPEKVLDIMAGRKSR</sequence>
<dbReference type="EMBL" id="JANEYF010001344">
    <property type="protein sequence ID" value="KAJ8964539.1"/>
    <property type="molecule type" value="Genomic_DNA"/>
</dbReference>
<dbReference type="AlphaFoldDB" id="A0AAV8ZLA2"/>
<organism evidence="2 3">
    <name type="scientific">Rhamnusium bicolor</name>
    <dbReference type="NCBI Taxonomy" id="1586634"/>
    <lineage>
        <taxon>Eukaryota</taxon>
        <taxon>Metazoa</taxon>
        <taxon>Ecdysozoa</taxon>
        <taxon>Arthropoda</taxon>
        <taxon>Hexapoda</taxon>
        <taxon>Insecta</taxon>
        <taxon>Pterygota</taxon>
        <taxon>Neoptera</taxon>
        <taxon>Endopterygota</taxon>
        <taxon>Coleoptera</taxon>
        <taxon>Polyphaga</taxon>
        <taxon>Cucujiformia</taxon>
        <taxon>Chrysomeloidea</taxon>
        <taxon>Cerambycidae</taxon>
        <taxon>Lepturinae</taxon>
        <taxon>Rhagiini</taxon>
        <taxon>Rhamnusium</taxon>
    </lineage>
</organism>
<dbReference type="InterPro" id="IPR008906">
    <property type="entry name" value="HATC_C_dom"/>
</dbReference>
<comment type="caution">
    <text evidence="2">The sequence shown here is derived from an EMBL/GenBank/DDBJ whole genome shotgun (WGS) entry which is preliminary data.</text>
</comment>
<name>A0AAV8ZLA2_9CUCU</name>